<protein>
    <recommendedName>
        <fullName evidence="5">HIT-type domain-containing protein</fullName>
    </recommendedName>
</protein>
<dbReference type="GO" id="GO:0000463">
    <property type="term" value="P:maturation of LSU-rRNA from tricistronic rRNA transcript (SSU-rRNA, 5.8S rRNA, LSU-rRNA)"/>
    <property type="evidence" value="ECO:0007669"/>
    <property type="project" value="TreeGrafter"/>
</dbReference>
<evidence type="ECO:0000313" key="6">
    <source>
        <dbReference type="EMBL" id="GBG79541.1"/>
    </source>
</evidence>
<dbReference type="PANTHER" id="PTHR13483:SF11">
    <property type="entry name" value="ZINC FINGER HIT DOMAIN-CONTAINING PROTEIN 3"/>
    <property type="match status" value="1"/>
</dbReference>
<comment type="caution">
    <text evidence="6">The sequence shown here is derived from an EMBL/GenBank/DDBJ whole genome shotgun (WGS) entry which is preliminary data.</text>
</comment>
<keyword evidence="7" id="KW-1185">Reference proteome</keyword>
<dbReference type="InterPro" id="IPR007529">
    <property type="entry name" value="Znf_HIT"/>
</dbReference>
<dbReference type="InterPro" id="IPR051639">
    <property type="entry name" value="BCD1"/>
</dbReference>
<dbReference type="GO" id="GO:0008270">
    <property type="term" value="F:zinc ion binding"/>
    <property type="evidence" value="ECO:0007669"/>
    <property type="project" value="UniProtKB-UniRule"/>
</dbReference>
<dbReference type="AlphaFoldDB" id="A0A388LB51"/>
<dbReference type="Gene3D" id="3.30.60.190">
    <property type="match status" value="1"/>
</dbReference>
<evidence type="ECO:0000313" key="7">
    <source>
        <dbReference type="Proteomes" id="UP000265515"/>
    </source>
</evidence>
<proteinExistence type="predicted"/>
<dbReference type="SUPFAM" id="SSF144232">
    <property type="entry name" value="HIT/MYND zinc finger-like"/>
    <property type="match status" value="1"/>
</dbReference>
<dbReference type="GO" id="GO:0000492">
    <property type="term" value="P:box C/D snoRNP assembly"/>
    <property type="evidence" value="ECO:0007669"/>
    <property type="project" value="TreeGrafter"/>
</dbReference>
<keyword evidence="2 4" id="KW-0863">Zinc-finger</keyword>
<feature type="domain" description="HIT-type" evidence="5">
    <location>
        <begin position="13"/>
        <end position="46"/>
    </location>
</feature>
<dbReference type="EMBL" id="BFEA01000321">
    <property type="protein sequence ID" value="GBG79541.1"/>
    <property type="molecule type" value="Genomic_DNA"/>
</dbReference>
<reference evidence="6 7" key="1">
    <citation type="journal article" date="2018" name="Cell">
        <title>The Chara Genome: Secondary Complexity and Implications for Plant Terrestrialization.</title>
        <authorList>
            <person name="Nishiyama T."/>
            <person name="Sakayama H."/>
            <person name="Vries J.D."/>
            <person name="Buschmann H."/>
            <person name="Saint-Marcoux D."/>
            <person name="Ullrich K.K."/>
            <person name="Haas F.B."/>
            <person name="Vanderstraeten L."/>
            <person name="Becker D."/>
            <person name="Lang D."/>
            <person name="Vosolsobe S."/>
            <person name="Rombauts S."/>
            <person name="Wilhelmsson P.K.I."/>
            <person name="Janitza P."/>
            <person name="Kern R."/>
            <person name="Heyl A."/>
            <person name="Rumpler F."/>
            <person name="Villalobos L.I.A.C."/>
            <person name="Clay J.M."/>
            <person name="Skokan R."/>
            <person name="Toyoda A."/>
            <person name="Suzuki Y."/>
            <person name="Kagoshima H."/>
            <person name="Schijlen E."/>
            <person name="Tajeshwar N."/>
            <person name="Catarino B."/>
            <person name="Hetherington A.J."/>
            <person name="Saltykova A."/>
            <person name="Bonnot C."/>
            <person name="Breuninger H."/>
            <person name="Symeonidi A."/>
            <person name="Radhakrishnan G.V."/>
            <person name="Van Nieuwerburgh F."/>
            <person name="Deforce D."/>
            <person name="Chang C."/>
            <person name="Karol K.G."/>
            <person name="Hedrich R."/>
            <person name="Ulvskov P."/>
            <person name="Glockner G."/>
            <person name="Delwiche C.F."/>
            <person name="Petrasek J."/>
            <person name="Van de Peer Y."/>
            <person name="Friml J."/>
            <person name="Beilby M."/>
            <person name="Dolan L."/>
            <person name="Kohara Y."/>
            <person name="Sugano S."/>
            <person name="Fujiyama A."/>
            <person name="Delaux P.-M."/>
            <person name="Quint M."/>
            <person name="TheiBen G."/>
            <person name="Hagemann M."/>
            <person name="Harholt J."/>
            <person name="Dunand C."/>
            <person name="Zachgo S."/>
            <person name="Langdale J."/>
            <person name="Maumus F."/>
            <person name="Straeten D.V.D."/>
            <person name="Gould S.B."/>
            <person name="Rensing S.A."/>
        </authorList>
    </citation>
    <scope>NUCLEOTIDE SEQUENCE [LARGE SCALE GENOMIC DNA]</scope>
    <source>
        <strain evidence="6 7">S276</strain>
    </source>
</reference>
<keyword evidence="1" id="KW-0479">Metal-binding</keyword>
<dbReference type="GO" id="GO:0048254">
    <property type="term" value="P:snoRNA localization"/>
    <property type="evidence" value="ECO:0007669"/>
    <property type="project" value="TreeGrafter"/>
</dbReference>
<evidence type="ECO:0000256" key="2">
    <source>
        <dbReference type="ARBA" id="ARBA00022771"/>
    </source>
</evidence>
<dbReference type="Proteomes" id="UP000265515">
    <property type="component" value="Unassembled WGS sequence"/>
</dbReference>
<evidence type="ECO:0000256" key="1">
    <source>
        <dbReference type="ARBA" id="ARBA00022723"/>
    </source>
</evidence>
<evidence type="ECO:0000256" key="4">
    <source>
        <dbReference type="PROSITE-ProRule" id="PRU00453"/>
    </source>
</evidence>
<keyword evidence="3" id="KW-0862">Zinc</keyword>
<dbReference type="PANTHER" id="PTHR13483">
    <property type="entry name" value="BOX C_D SNORNA PROTEIN 1-RELATED"/>
    <property type="match status" value="1"/>
</dbReference>
<dbReference type="Gramene" id="GBG79541">
    <property type="protein sequence ID" value="GBG79541"/>
    <property type="gene ID" value="CBR_g29688"/>
</dbReference>
<gene>
    <name evidence="6" type="ORF">CBR_g29688</name>
</gene>
<dbReference type="GO" id="GO:0005634">
    <property type="term" value="C:nucleus"/>
    <property type="evidence" value="ECO:0007669"/>
    <property type="project" value="TreeGrafter"/>
</dbReference>
<dbReference type="PROSITE" id="PS51083">
    <property type="entry name" value="ZF_HIT"/>
    <property type="match status" value="1"/>
</dbReference>
<dbReference type="STRING" id="69332.A0A388LB51"/>
<dbReference type="OMA" id="CNEAQSK"/>
<dbReference type="Pfam" id="PF04438">
    <property type="entry name" value="zf-HIT"/>
    <property type="match status" value="1"/>
</dbReference>
<dbReference type="GO" id="GO:0070761">
    <property type="term" value="C:pre-snoRNP complex"/>
    <property type="evidence" value="ECO:0007669"/>
    <property type="project" value="TreeGrafter"/>
</dbReference>
<accession>A0A388LB51</accession>
<sequence length="158" mass="17656">MPASSATEPSKTCQVCQEGTPKYKCPQCRIPYCSLVCYRQHKEIPCQKTDKPGGNAEEGLGVIRQPLRDFEKHEEEGGEPGWRLSRNQLEELAASKSVRDALKDDELQRVIRRIDSAVDAEAELDRAMECSAFFKEFTSQVLSAVSGPEDSSMLRFVA</sequence>
<dbReference type="OrthoDB" id="18412at2759"/>
<name>A0A388LB51_CHABU</name>
<dbReference type="CDD" id="cd23024">
    <property type="entry name" value="zf-HIT_ZNHIT2-3"/>
    <property type="match status" value="1"/>
</dbReference>
<organism evidence="6 7">
    <name type="scientific">Chara braunii</name>
    <name type="common">Braun's stonewort</name>
    <dbReference type="NCBI Taxonomy" id="69332"/>
    <lineage>
        <taxon>Eukaryota</taxon>
        <taxon>Viridiplantae</taxon>
        <taxon>Streptophyta</taxon>
        <taxon>Charophyceae</taxon>
        <taxon>Charales</taxon>
        <taxon>Characeae</taxon>
        <taxon>Chara</taxon>
    </lineage>
</organism>
<evidence type="ECO:0000256" key="3">
    <source>
        <dbReference type="ARBA" id="ARBA00022833"/>
    </source>
</evidence>
<evidence type="ECO:0000259" key="5">
    <source>
        <dbReference type="PROSITE" id="PS51083"/>
    </source>
</evidence>